<evidence type="ECO:0000256" key="4">
    <source>
        <dbReference type="ARBA" id="ARBA00022989"/>
    </source>
</evidence>
<organism evidence="9 10">
    <name type="scientific">Kineococcus gynurae</name>
    <dbReference type="NCBI Taxonomy" id="452979"/>
    <lineage>
        <taxon>Bacteria</taxon>
        <taxon>Bacillati</taxon>
        <taxon>Actinomycetota</taxon>
        <taxon>Actinomycetes</taxon>
        <taxon>Kineosporiales</taxon>
        <taxon>Kineosporiaceae</taxon>
        <taxon>Kineococcus</taxon>
    </lineage>
</organism>
<dbReference type="Pfam" id="PF13396">
    <property type="entry name" value="PLDc_N"/>
    <property type="match status" value="1"/>
</dbReference>
<evidence type="ECO:0000313" key="9">
    <source>
        <dbReference type="EMBL" id="MFB9377439.1"/>
    </source>
</evidence>
<keyword evidence="10" id="KW-1185">Reference proteome</keyword>
<dbReference type="RefSeq" id="WP_380139084.1">
    <property type="nucleotide sequence ID" value="NZ_JBHLUI010000010.1"/>
</dbReference>
<evidence type="ECO:0000256" key="6">
    <source>
        <dbReference type="SAM" id="MobiDB-lite"/>
    </source>
</evidence>
<comment type="subcellular location">
    <subcellularLocation>
        <location evidence="1">Cell membrane</location>
        <topology evidence="1">Multi-pass membrane protein</topology>
    </subcellularLocation>
</comment>
<feature type="transmembrane region" description="Helical" evidence="7">
    <location>
        <begin position="34"/>
        <end position="54"/>
    </location>
</feature>
<evidence type="ECO:0000256" key="5">
    <source>
        <dbReference type="ARBA" id="ARBA00023136"/>
    </source>
</evidence>
<reference evidence="9 10" key="1">
    <citation type="submission" date="2024-09" db="EMBL/GenBank/DDBJ databases">
        <authorList>
            <person name="Sun Q."/>
            <person name="Mori K."/>
        </authorList>
    </citation>
    <scope>NUCLEOTIDE SEQUENCE [LARGE SCALE GENOMIC DNA]</scope>
    <source>
        <strain evidence="9 10">TISTR 1856</strain>
    </source>
</reference>
<protein>
    <submittedName>
        <fullName evidence="9">PLDc N-terminal domain-containing protein</fullName>
    </submittedName>
</protein>
<evidence type="ECO:0000256" key="1">
    <source>
        <dbReference type="ARBA" id="ARBA00004651"/>
    </source>
</evidence>
<feature type="compositionally biased region" description="Acidic residues" evidence="6">
    <location>
        <begin position="78"/>
        <end position="87"/>
    </location>
</feature>
<keyword evidence="5 7" id="KW-0472">Membrane</keyword>
<dbReference type="EMBL" id="JBHMDM010000005">
    <property type="protein sequence ID" value="MFB9377439.1"/>
    <property type="molecule type" value="Genomic_DNA"/>
</dbReference>
<evidence type="ECO:0000256" key="3">
    <source>
        <dbReference type="ARBA" id="ARBA00022692"/>
    </source>
</evidence>
<keyword evidence="3 7" id="KW-0812">Transmembrane</keyword>
<gene>
    <name evidence="9" type="ORF">ACFFVI_10700</name>
</gene>
<keyword evidence="4 7" id="KW-1133">Transmembrane helix</keyword>
<dbReference type="Proteomes" id="UP001589748">
    <property type="component" value="Unassembled WGS sequence"/>
</dbReference>
<evidence type="ECO:0000313" key="10">
    <source>
        <dbReference type="Proteomes" id="UP001589748"/>
    </source>
</evidence>
<accession>A0ABV5LTP9</accession>
<sequence length="87" mass="9421">MLRTLPVLIAVALTVYSLVSAVQAEDGQVRTLPRPLWILLILLLPVIGPIAYLMKGRPLPPGPRAAGFGGRPAPRGPDDDEDFLRKL</sequence>
<dbReference type="InterPro" id="IPR027379">
    <property type="entry name" value="CLS_N"/>
</dbReference>
<keyword evidence="2" id="KW-1003">Cell membrane</keyword>
<proteinExistence type="predicted"/>
<feature type="domain" description="Cardiolipin synthase N-terminal" evidence="8">
    <location>
        <begin position="12"/>
        <end position="57"/>
    </location>
</feature>
<comment type="caution">
    <text evidence="9">The sequence shown here is derived from an EMBL/GenBank/DDBJ whole genome shotgun (WGS) entry which is preliminary data.</text>
</comment>
<feature type="region of interest" description="Disordered" evidence="6">
    <location>
        <begin position="63"/>
        <end position="87"/>
    </location>
</feature>
<evidence type="ECO:0000256" key="2">
    <source>
        <dbReference type="ARBA" id="ARBA00022475"/>
    </source>
</evidence>
<evidence type="ECO:0000259" key="8">
    <source>
        <dbReference type="Pfam" id="PF13396"/>
    </source>
</evidence>
<name>A0ABV5LTP9_9ACTN</name>
<evidence type="ECO:0000256" key="7">
    <source>
        <dbReference type="SAM" id="Phobius"/>
    </source>
</evidence>